<keyword evidence="1" id="KW-0804">Transcription</keyword>
<dbReference type="PANTHER" id="PTHR30603:SF47">
    <property type="entry name" value="RNA POLYMERASE SIGMA FACTOR SIGD, CHLOROPLASTIC"/>
    <property type="match status" value="1"/>
</dbReference>
<dbReference type="InterPro" id="IPR013324">
    <property type="entry name" value="RNA_pol_sigma_r3/r4-like"/>
</dbReference>
<reference evidence="3" key="1">
    <citation type="submission" date="2019-08" db="EMBL/GenBank/DDBJ databases">
        <authorList>
            <person name="Kucharzyk K."/>
            <person name="Murdoch R.W."/>
            <person name="Higgins S."/>
            <person name="Loffler F."/>
        </authorList>
    </citation>
    <scope>NUCLEOTIDE SEQUENCE</scope>
</reference>
<organism evidence="3">
    <name type="scientific">bioreactor metagenome</name>
    <dbReference type="NCBI Taxonomy" id="1076179"/>
    <lineage>
        <taxon>unclassified sequences</taxon>
        <taxon>metagenomes</taxon>
        <taxon>ecological metagenomes</taxon>
    </lineage>
</organism>
<name>A0A644T5S7_9ZZZZ</name>
<evidence type="ECO:0000256" key="1">
    <source>
        <dbReference type="ARBA" id="ARBA00023163"/>
    </source>
</evidence>
<proteinExistence type="predicted"/>
<dbReference type="SUPFAM" id="SSF88659">
    <property type="entry name" value="Sigma3 and sigma4 domains of RNA polymerase sigma factors"/>
    <property type="match status" value="1"/>
</dbReference>
<protein>
    <submittedName>
        <fullName evidence="3">RNA polymerase sigma factor RpoD</fullName>
    </submittedName>
</protein>
<dbReference type="InterPro" id="IPR050239">
    <property type="entry name" value="Sigma-70_RNA_pol_init_factors"/>
</dbReference>
<dbReference type="InterPro" id="IPR036388">
    <property type="entry name" value="WH-like_DNA-bd_sf"/>
</dbReference>
<comment type="caution">
    <text evidence="3">The sequence shown here is derived from an EMBL/GenBank/DDBJ whole genome shotgun (WGS) entry which is preliminary data.</text>
</comment>
<dbReference type="PANTHER" id="PTHR30603">
    <property type="entry name" value="RNA POLYMERASE SIGMA FACTOR RPO"/>
    <property type="match status" value="1"/>
</dbReference>
<dbReference type="Gene3D" id="1.10.10.1250">
    <property type="entry name" value="RNA polymerase, subunit delta, N-terminal domain"/>
    <property type="match status" value="1"/>
</dbReference>
<evidence type="ECO:0000259" key="2">
    <source>
        <dbReference type="PROSITE" id="PS51913"/>
    </source>
</evidence>
<feature type="domain" description="HTH HARE-type" evidence="2">
    <location>
        <begin position="222"/>
        <end position="284"/>
    </location>
</feature>
<dbReference type="EMBL" id="VSSQ01000017">
    <property type="protein sequence ID" value="MPL62200.1"/>
    <property type="molecule type" value="Genomic_DNA"/>
</dbReference>
<dbReference type="GO" id="GO:0006352">
    <property type="term" value="P:DNA-templated transcription initiation"/>
    <property type="evidence" value="ECO:0007669"/>
    <property type="project" value="InterPro"/>
</dbReference>
<dbReference type="GO" id="GO:0003700">
    <property type="term" value="F:DNA-binding transcription factor activity"/>
    <property type="evidence" value="ECO:0007669"/>
    <property type="project" value="InterPro"/>
</dbReference>
<dbReference type="AlphaFoldDB" id="A0A644T5S7"/>
<accession>A0A644T5S7</accession>
<dbReference type="Gene3D" id="1.10.10.10">
    <property type="entry name" value="Winged helix-like DNA-binding domain superfamily/Winged helix DNA-binding domain"/>
    <property type="match status" value="1"/>
</dbReference>
<dbReference type="PRINTS" id="PR00046">
    <property type="entry name" value="SIGMA70FCT"/>
</dbReference>
<dbReference type="PROSITE" id="PS51913">
    <property type="entry name" value="HTH_HARE"/>
    <property type="match status" value="1"/>
</dbReference>
<evidence type="ECO:0000313" key="3">
    <source>
        <dbReference type="EMBL" id="MPL62200.1"/>
    </source>
</evidence>
<dbReference type="InterPro" id="IPR007630">
    <property type="entry name" value="RNA_pol_sigma70_r4"/>
</dbReference>
<dbReference type="InterPro" id="IPR038087">
    <property type="entry name" value="RNAP_delta_N_dom_sf"/>
</dbReference>
<dbReference type="InterPro" id="IPR007759">
    <property type="entry name" value="Asxl_HARE-HTH"/>
</dbReference>
<sequence length="348" mass="40127">MTEATTKLSFKPKQVSKKLLSSLNPRMRDIVSSRYGLDSEKRMTLEAIGKNYNITRERVRQIENFALASIKKTPEYRESLFIFDELKDVIQKLGSVVTEETLMNYITKDRITQNHINLYLVLGGYFTKGKETDDFNAYWSVDDNLSEHVKGCLCQLHDSVEEEELLQEGEVLERFVVNLDQLVDEYKNNREIINKYLSLSKVVGKNELGEWGKVTSPHIKARGVKDYAYLVVRKHGKPMHFRDVASAIEKTFQKKTNVATCHNELIKDKRFVLVGRGMYGLKEWGHAAGVVRDVIIQSLKESGKPLSKQEIVDKVLEKRMVKANTVVINLQDAKYFKKDKDGRYQLLK</sequence>
<dbReference type="Pfam" id="PF04545">
    <property type="entry name" value="Sigma70_r4"/>
    <property type="match status" value="1"/>
</dbReference>
<dbReference type="Pfam" id="PF05066">
    <property type="entry name" value="HARE-HTH"/>
    <property type="match status" value="1"/>
</dbReference>
<gene>
    <name evidence="3" type="primary">rpoD_2</name>
    <name evidence="3" type="ORF">SDC9_07805</name>
</gene>
<dbReference type="InterPro" id="IPR000943">
    <property type="entry name" value="RNA_pol_sigma70"/>
</dbReference>